<evidence type="ECO:0000313" key="1">
    <source>
        <dbReference type="EMBL" id="CAB4127793.1"/>
    </source>
</evidence>
<accession>A0A6J5LH56</accession>
<proteinExistence type="predicted"/>
<protein>
    <submittedName>
        <fullName evidence="2">Uncharacterized protein</fullName>
    </submittedName>
</protein>
<dbReference type="EMBL" id="LR796286">
    <property type="protein sequence ID" value="CAB4133998.1"/>
    <property type="molecule type" value="Genomic_DNA"/>
</dbReference>
<dbReference type="EMBL" id="LR796216">
    <property type="protein sequence ID" value="CAB4127793.1"/>
    <property type="molecule type" value="Genomic_DNA"/>
</dbReference>
<evidence type="ECO:0000313" key="2">
    <source>
        <dbReference type="EMBL" id="CAB4133998.1"/>
    </source>
</evidence>
<name>A0A6J5LH56_9CAUD</name>
<sequence>MPADLTAITTKVRRLTRSPSPNEISDATIQDYVNTFLLYDFPEELRLFEFRTTLTWYCLPYIDTYTTDVNAIVPQLVNFNNNYITTHYPIYSAGNKMVFSQKPEEFYNVWPMSNNISMIGSGNGINTLFTGNLTNFGGVPVLRNEVTFSSIDANNNGLAVYDDGNGNLIGNVGAGPNTVNYVTGVFTFNYSTPPAAGQAVNAMTFPYQPSRPTSILYYDDQFTLRPIPDQPYPINMEVYIRPVALLVGGQIPQLEQHWQYIAYGAAIKIYQDRTDTEGVATLLPEFKRQELLVQRRSWVQYSNEQVGTIYTNQLLDRNNFGSGNFNFYW</sequence>
<organism evidence="2">
    <name type="scientific">uncultured Caudovirales phage</name>
    <dbReference type="NCBI Taxonomy" id="2100421"/>
    <lineage>
        <taxon>Viruses</taxon>
        <taxon>Duplodnaviria</taxon>
        <taxon>Heunggongvirae</taxon>
        <taxon>Uroviricota</taxon>
        <taxon>Caudoviricetes</taxon>
        <taxon>Peduoviridae</taxon>
        <taxon>Maltschvirus</taxon>
        <taxon>Maltschvirus maltsch</taxon>
    </lineage>
</organism>
<gene>
    <name evidence="2" type="ORF">UFOVP268_3</name>
    <name evidence="1" type="ORF">UFOVP97_41</name>
</gene>
<reference evidence="2" key="1">
    <citation type="submission" date="2020-04" db="EMBL/GenBank/DDBJ databases">
        <authorList>
            <person name="Chiriac C."/>
            <person name="Salcher M."/>
            <person name="Ghai R."/>
            <person name="Kavagutti S V."/>
        </authorList>
    </citation>
    <scope>NUCLEOTIDE SEQUENCE</scope>
</reference>